<name>A0A437MGH5_9PROT</name>
<dbReference type="Proteomes" id="UP000282957">
    <property type="component" value="Unassembled WGS sequence"/>
</dbReference>
<evidence type="ECO:0000313" key="2">
    <source>
        <dbReference type="EMBL" id="RVT96705.1"/>
    </source>
</evidence>
<dbReference type="SUPFAM" id="SSF53335">
    <property type="entry name" value="S-adenosyl-L-methionine-dependent methyltransferases"/>
    <property type="match status" value="1"/>
</dbReference>
<gene>
    <name evidence="2" type="ORF">EOD42_09830</name>
</gene>
<dbReference type="AlphaFoldDB" id="A0A437MGH5"/>
<dbReference type="InterPro" id="IPR041698">
    <property type="entry name" value="Methyltransf_25"/>
</dbReference>
<evidence type="ECO:0000313" key="3">
    <source>
        <dbReference type="Proteomes" id="UP000282957"/>
    </source>
</evidence>
<dbReference type="InterPro" id="IPR029063">
    <property type="entry name" value="SAM-dependent_MTases_sf"/>
</dbReference>
<reference evidence="2 3" key="1">
    <citation type="submission" date="2019-01" db="EMBL/GenBank/DDBJ databases">
        <authorList>
            <person name="Chen W.-M."/>
        </authorList>
    </citation>
    <scope>NUCLEOTIDE SEQUENCE [LARGE SCALE GENOMIC DNA]</scope>
    <source>
        <strain evidence="2 3">CCP-6</strain>
    </source>
</reference>
<evidence type="ECO:0000259" key="1">
    <source>
        <dbReference type="Pfam" id="PF13649"/>
    </source>
</evidence>
<feature type="domain" description="Methyltransferase" evidence="1">
    <location>
        <begin position="63"/>
        <end position="157"/>
    </location>
</feature>
<dbReference type="EMBL" id="SACL01000003">
    <property type="protein sequence ID" value="RVT96705.1"/>
    <property type="molecule type" value="Genomic_DNA"/>
</dbReference>
<proteinExistence type="predicted"/>
<organism evidence="2 3">
    <name type="scientific">Rhodovarius crocodyli</name>
    <dbReference type="NCBI Taxonomy" id="1979269"/>
    <lineage>
        <taxon>Bacteria</taxon>
        <taxon>Pseudomonadati</taxon>
        <taxon>Pseudomonadota</taxon>
        <taxon>Alphaproteobacteria</taxon>
        <taxon>Acetobacterales</taxon>
        <taxon>Roseomonadaceae</taxon>
        <taxon>Rhodovarius</taxon>
    </lineage>
</organism>
<comment type="caution">
    <text evidence="2">The sequence shown here is derived from an EMBL/GenBank/DDBJ whole genome shotgun (WGS) entry which is preliminary data.</text>
</comment>
<dbReference type="OrthoDB" id="9787738at2"/>
<accession>A0A437MGH5</accession>
<dbReference type="Gene3D" id="3.40.50.150">
    <property type="entry name" value="Vaccinia Virus protein VP39"/>
    <property type="match status" value="1"/>
</dbReference>
<keyword evidence="3" id="KW-1185">Reference proteome</keyword>
<keyword evidence="2" id="KW-0489">Methyltransferase</keyword>
<protein>
    <submittedName>
        <fullName evidence="2">Methyltransferase domain-containing protein</fullName>
    </submittedName>
</protein>
<dbReference type="Pfam" id="PF13649">
    <property type="entry name" value="Methyltransf_25"/>
    <property type="match status" value="1"/>
</dbReference>
<keyword evidence="2" id="KW-0808">Transferase</keyword>
<dbReference type="GO" id="GO:0032259">
    <property type="term" value="P:methylation"/>
    <property type="evidence" value="ECO:0007669"/>
    <property type="project" value="UniProtKB-KW"/>
</dbReference>
<dbReference type="GO" id="GO:0008168">
    <property type="term" value="F:methyltransferase activity"/>
    <property type="evidence" value="ECO:0007669"/>
    <property type="project" value="UniProtKB-KW"/>
</dbReference>
<dbReference type="CDD" id="cd02440">
    <property type="entry name" value="AdoMet_MTases"/>
    <property type="match status" value="1"/>
</dbReference>
<sequence>MTCPSRLCDSLAMLDKTSQMRRAIANDWLVPPYYEQAENWLDPFWGEETHFRRWFEMLDLTRVVELACGHGRHAAQCIGRVGEITLVDVLQTNIDACRERFGADPRVHYLVNNGNDLPGLESGAYSALFSYDAMLHFELLDVLDYLRETARVLRPGGRALLHVSNNLENPGGHYHQNRLWRNFGSLDVVRHVADRMGLRTLEHTTIDWEGQEAIDGLLLVEKADQ</sequence>